<gene>
    <name evidence="3" type="ORF">K469DRAFT_729406</name>
</gene>
<dbReference type="InterPro" id="IPR002018">
    <property type="entry name" value="CarbesteraseB"/>
</dbReference>
<protein>
    <submittedName>
        <fullName evidence="3">Alpha/beta-hydrolase</fullName>
    </submittedName>
</protein>
<feature type="signal peptide" evidence="1">
    <location>
        <begin position="1"/>
        <end position="20"/>
    </location>
</feature>
<evidence type="ECO:0000256" key="1">
    <source>
        <dbReference type="SAM" id="SignalP"/>
    </source>
</evidence>
<dbReference type="OrthoDB" id="408631at2759"/>
<reference evidence="3" key="1">
    <citation type="journal article" date="2020" name="Stud. Mycol.">
        <title>101 Dothideomycetes genomes: a test case for predicting lifestyles and emergence of pathogens.</title>
        <authorList>
            <person name="Haridas S."/>
            <person name="Albert R."/>
            <person name="Binder M."/>
            <person name="Bloem J."/>
            <person name="Labutti K."/>
            <person name="Salamov A."/>
            <person name="Andreopoulos B."/>
            <person name="Baker S."/>
            <person name="Barry K."/>
            <person name="Bills G."/>
            <person name="Bluhm B."/>
            <person name="Cannon C."/>
            <person name="Castanera R."/>
            <person name="Culley D."/>
            <person name="Daum C."/>
            <person name="Ezra D."/>
            <person name="Gonzalez J."/>
            <person name="Henrissat B."/>
            <person name="Kuo A."/>
            <person name="Liang C."/>
            <person name="Lipzen A."/>
            <person name="Lutzoni F."/>
            <person name="Magnuson J."/>
            <person name="Mondo S."/>
            <person name="Nolan M."/>
            <person name="Ohm R."/>
            <person name="Pangilinan J."/>
            <person name="Park H.-J."/>
            <person name="Ramirez L."/>
            <person name="Alfaro M."/>
            <person name="Sun H."/>
            <person name="Tritt A."/>
            <person name="Yoshinaga Y."/>
            <person name="Zwiers L.-H."/>
            <person name="Turgeon B."/>
            <person name="Goodwin S."/>
            <person name="Spatafora J."/>
            <person name="Crous P."/>
            <person name="Grigoriev I."/>
        </authorList>
    </citation>
    <scope>NUCLEOTIDE SEQUENCE</scope>
    <source>
        <strain evidence="3">CBS 207.26</strain>
    </source>
</reference>
<name>A0A6A6DRG8_9PEZI</name>
<dbReference type="GO" id="GO:0016787">
    <property type="term" value="F:hydrolase activity"/>
    <property type="evidence" value="ECO:0007669"/>
    <property type="project" value="UniProtKB-KW"/>
</dbReference>
<dbReference type="InterPro" id="IPR050309">
    <property type="entry name" value="Type-B_Carboxylest/Lipase"/>
</dbReference>
<dbReference type="AlphaFoldDB" id="A0A6A6DRG8"/>
<keyword evidence="1" id="KW-0732">Signal</keyword>
<evidence type="ECO:0000313" key="3">
    <source>
        <dbReference type="EMBL" id="KAF2181535.1"/>
    </source>
</evidence>
<keyword evidence="3" id="KW-0378">Hydrolase</keyword>
<dbReference type="PANTHER" id="PTHR11559">
    <property type="entry name" value="CARBOXYLESTERASE"/>
    <property type="match status" value="1"/>
</dbReference>
<proteinExistence type="predicted"/>
<dbReference type="InterPro" id="IPR029058">
    <property type="entry name" value="AB_hydrolase_fold"/>
</dbReference>
<dbReference type="SUPFAM" id="SSF53474">
    <property type="entry name" value="alpha/beta-Hydrolases"/>
    <property type="match status" value="1"/>
</dbReference>
<sequence length="532" mass="57470">MKFMLLSLVSLAATIVAGHADHADTNASDQLTVKTSTGTYTGLIDPKFPKTRQFRSIAFAEPPVKSRRWLPPQKLSPSSEHYNSYDLPPSCPQFVSSVPSLLSEYFADGALIYNGNQNHTSGLVGAATSEDCLYLAVWTPANATCNSKLPVLFFMTGGGFQGGGVNLPYQLPTDWVERSQSHIVVTINYRVNIFGFPDAAGLSEQNLGILDQRAALEWVRDNIASFGGDPTAITQWGQSAGSMSTDVHAHAFYEDPIAHAYFLQSGTVFSGAAVADTTFSNFSFVAQHFGCNSTSGNNSAAELDCMRAVPFEQVSNFVGQYGDSGAVPALSFLPVVDERIVFSDYAARASSGKVARLPTILSNTANEASSLVPFPVENQTAGFPQEVILAVELAQFICPTYNSTLERNHLSIPVYRYQHAGTYPNLNPVEWIGAYHGSDIPMNFGTYDLVKGLGDAIQLEIETSRAMQDHILAFAKDPYYGPQKLDWEPLNASAPQGGKLIRFGADGKAVQYVDGIDVDGICQGVGEYDAFP</sequence>
<organism evidence="3 4">
    <name type="scientific">Zopfia rhizophila CBS 207.26</name>
    <dbReference type="NCBI Taxonomy" id="1314779"/>
    <lineage>
        <taxon>Eukaryota</taxon>
        <taxon>Fungi</taxon>
        <taxon>Dikarya</taxon>
        <taxon>Ascomycota</taxon>
        <taxon>Pezizomycotina</taxon>
        <taxon>Dothideomycetes</taxon>
        <taxon>Dothideomycetes incertae sedis</taxon>
        <taxon>Zopfiaceae</taxon>
        <taxon>Zopfia</taxon>
    </lineage>
</organism>
<dbReference type="EMBL" id="ML994652">
    <property type="protein sequence ID" value="KAF2181535.1"/>
    <property type="molecule type" value="Genomic_DNA"/>
</dbReference>
<feature type="domain" description="Carboxylesterase type B" evidence="2">
    <location>
        <begin position="30"/>
        <end position="379"/>
    </location>
</feature>
<dbReference type="Proteomes" id="UP000800200">
    <property type="component" value="Unassembled WGS sequence"/>
</dbReference>
<evidence type="ECO:0000313" key="4">
    <source>
        <dbReference type="Proteomes" id="UP000800200"/>
    </source>
</evidence>
<dbReference type="Pfam" id="PF00135">
    <property type="entry name" value="COesterase"/>
    <property type="match status" value="1"/>
</dbReference>
<evidence type="ECO:0000259" key="2">
    <source>
        <dbReference type="Pfam" id="PF00135"/>
    </source>
</evidence>
<accession>A0A6A6DRG8</accession>
<feature type="chain" id="PRO_5025629361" evidence="1">
    <location>
        <begin position="21"/>
        <end position="532"/>
    </location>
</feature>
<dbReference type="Gene3D" id="3.40.50.1820">
    <property type="entry name" value="alpha/beta hydrolase"/>
    <property type="match status" value="1"/>
</dbReference>
<keyword evidence="4" id="KW-1185">Reference proteome</keyword>